<dbReference type="Pfam" id="PF10702">
    <property type="entry name" value="DUF2507"/>
    <property type="match status" value="1"/>
</dbReference>
<sequence>MNNINEFGYDLIRNDVLKDVLGKEHDHILYWIGKSLARKYPLSSLEELPEFFLKANWGSLTLEKEKRNHYIYLLSGEWMGKGDQRCYQLESGFLAQQFESWKNRGVGVTSNVHRSTVTFDVQIDRL</sequence>
<dbReference type="STRING" id="1236971.JCM9152_1555"/>
<dbReference type="InterPro" id="IPR024096">
    <property type="entry name" value="NO_sig/Golgi_transp_ligand-bd"/>
</dbReference>
<dbReference type="Proteomes" id="UP000018895">
    <property type="component" value="Unassembled WGS sequence"/>
</dbReference>
<keyword evidence="2" id="KW-1185">Reference proteome</keyword>
<dbReference type="AlphaFoldDB" id="W4QER2"/>
<protein>
    <recommendedName>
        <fullName evidence="3">DUF2507 domain-containing protein</fullName>
    </recommendedName>
</protein>
<gene>
    <name evidence="1" type="ORF">JCM9152_1555</name>
</gene>
<name>W4QER2_9BACI</name>
<accession>W4QER2</accession>
<dbReference type="RefSeq" id="WP_035342575.1">
    <property type="nucleotide sequence ID" value="NZ_BAUU01000009.1"/>
</dbReference>
<dbReference type="EMBL" id="BAUU01000009">
    <property type="protein sequence ID" value="GAE30158.1"/>
    <property type="molecule type" value="Genomic_DNA"/>
</dbReference>
<dbReference type="OrthoDB" id="2965348at2"/>
<reference evidence="1" key="1">
    <citation type="journal article" date="2014" name="Genome Announc.">
        <title>Draft Genome Sequences of Three Alkaliphilic Bacillus Strains, Bacillus wakoensis JCM 9140T, Bacillus akibai JCM 9157T, and Bacillus hemicellulosilyticus JCM 9152T.</title>
        <authorList>
            <person name="Yuki M."/>
            <person name="Oshima K."/>
            <person name="Suda W."/>
            <person name="Oshida Y."/>
            <person name="Kitamura K."/>
            <person name="Iida T."/>
            <person name="Hattori M."/>
            <person name="Ohkuma M."/>
        </authorList>
    </citation>
    <scope>NUCLEOTIDE SEQUENCE [LARGE SCALE GENOMIC DNA]</scope>
    <source>
        <strain evidence="1">JCM 9152</strain>
    </source>
</reference>
<dbReference type="Gene3D" id="3.30.1380.20">
    <property type="entry name" value="Trafficking protein particle complex subunit 3"/>
    <property type="match status" value="1"/>
</dbReference>
<evidence type="ECO:0000313" key="2">
    <source>
        <dbReference type="Proteomes" id="UP000018895"/>
    </source>
</evidence>
<dbReference type="SUPFAM" id="SSF111126">
    <property type="entry name" value="Ligand-binding domain in the NO signalling and Golgi transport"/>
    <property type="match status" value="1"/>
</dbReference>
<proteinExistence type="predicted"/>
<organism evidence="1 2">
    <name type="scientific">Halalkalibacter hemicellulosilyticusJCM 9152</name>
    <dbReference type="NCBI Taxonomy" id="1236971"/>
    <lineage>
        <taxon>Bacteria</taxon>
        <taxon>Bacillati</taxon>
        <taxon>Bacillota</taxon>
        <taxon>Bacilli</taxon>
        <taxon>Bacillales</taxon>
        <taxon>Bacillaceae</taxon>
        <taxon>Halalkalibacter</taxon>
    </lineage>
</organism>
<evidence type="ECO:0008006" key="3">
    <source>
        <dbReference type="Google" id="ProtNLM"/>
    </source>
</evidence>
<comment type="caution">
    <text evidence="1">The sequence shown here is derived from an EMBL/GenBank/DDBJ whole genome shotgun (WGS) entry which is preliminary data.</text>
</comment>
<evidence type="ECO:0000313" key="1">
    <source>
        <dbReference type="EMBL" id="GAE30158.1"/>
    </source>
</evidence>
<dbReference type="InterPro" id="IPR019642">
    <property type="entry name" value="DUF2507"/>
</dbReference>